<feature type="transmembrane region" description="Helical" evidence="2">
    <location>
        <begin position="12"/>
        <end position="29"/>
    </location>
</feature>
<keyword evidence="2" id="KW-0472">Membrane</keyword>
<organism evidence="3 4">
    <name type="scientific">Mycena rosella</name>
    <name type="common">Pink bonnet</name>
    <name type="synonym">Agaricus rosellus</name>
    <dbReference type="NCBI Taxonomy" id="1033263"/>
    <lineage>
        <taxon>Eukaryota</taxon>
        <taxon>Fungi</taxon>
        <taxon>Dikarya</taxon>
        <taxon>Basidiomycota</taxon>
        <taxon>Agaricomycotina</taxon>
        <taxon>Agaricomycetes</taxon>
        <taxon>Agaricomycetidae</taxon>
        <taxon>Agaricales</taxon>
        <taxon>Marasmiineae</taxon>
        <taxon>Mycenaceae</taxon>
        <taxon>Mycena</taxon>
    </lineage>
</organism>
<gene>
    <name evidence="3" type="ORF">B0H17DRAFT_1175799</name>
</gene>
<evidence type="ECO:0000256" key="2">
    <source>
        <dbReference type="SAM" id="Phobius"/>
    </source>
</evidence>
<dbReference type="AlphaFoldDB" id="A0AAD7DZZ1"/>
<keyword evidence="2" id="KW-0812">Transmembrane</keyword>
<proteinExistence type="predicted"/>
<feature type="compositionally biased region" description="Basic and acidic residues" evidence="1">
    <location>
        <begin position="95"/>
        <end position="106"/>
    </location>
</feature>
<feature type="compositionally biased region" description="Polar residues" evidence="1">
    <location>
        <begin position="579"/>
        <end position="592"/>
    </location>
</feature>
<evidence type="ECO:0000313" key="3">
    <source>
        <dbReference type="EMBL" id="KAJ7703648.1"/>
    </source>
</evidence>
<keyword evidence="4" id="KW-1185">Reference proteome</keyword>
<reference evidence="3" key="1">
    <citation type="submission" date="2023-03" db="EMBL/GenBank/DDBJ databases">
        <title>Massive genome expansion in bonnet fungi (Mycena s.s.) driven by repeated elements and novel gene families across ecological guilds.</title>
        <authorList>
            <consortium name="Lawrence Berkeley National Laboratory"/>
            <person name="Harder C.B."/>
            <person name="Miyauchi S."/>
            <person name="Viragh M."/>
            <person name="Kuo A."/>
            <person name="Thoen E."/>
            <person name="Andreopoulos B."/>
            <person name="Lu D."/>
            <person name="Skrede I."/>
            <person name="Drula E."/>
            <person name="Henrissat B."/>
            <person name="Morin E."/>
            <person name="Kohler A."/>
            <person name="Barry K."/>
            <person name="LaButti K."/>
            <person name="Morin E."/>
            <person name="Salamov A."/>
            <person name="Lipzen A."/>
            <person name="Mereny Z."/>
            <person name="Hegedus B."/>
            <person name="Baldrian P."/>
            <person name="Stursova M."/>
            <person name="Weitz H."/>
            <person name="Taylor A."/>
            <person name="Grigoriev I.V."/>
            <person name="Nagy L.G."/>
            <person name="Martin F."/>
            <person name="Kauserud H."/>
        </authorList>
    </citation>
    <scope>NUCLEOTIDE SEQUENCE</scope>
    <source>
        <strain evidence="3">CBHHK067</strain>
    </source>
</reference>
<dbReference type="Proteomes" id="UP001221757">
    <property type="component" value="Unassembled WGS sequence"/>
</dbReference>
<keyword evidence="2" id="KW-1133">Transmembrane helix</keyword>
<comment type="caution">
    <text evidence="3">The sequence shown here is derived from an EMBL/GenBank/DDBJ whole genome shotgun (WGS) entry which is preliminary data.</text>
</comment>
<evidence type="ECO:0000313" key="4">
    <source>
        <dbReference type="Proteomes" id="UP001221757"/>
    </source>
</evidence>
<feature type="region of interest" description="Disordered" evidence="1">
    <location>
        <begin position="80"/>
        <end position="106"/>
    </location>
</feature>
<evidence type="ECO:0000256" key="1">
    <source>
        <dbReference type="SAM" id="MobiDB-lite"/>
    </source>
</evidence>
<name>A0AAD7DZZ1_MYCRO</name>
<dbReference type="EMBL" id="JARKIE010000012">
    <property type="protein sequence ID" value="KAJ7703648.1"/>
    <property type="molecule type" value="Genomic_DNA"/>
</dbReference>
<protein>
    <submittedName>
        <fullName evidence="3">Uncharacterized protein</fullName>
    </submittedName>
</protein>
<sequence>MMYKASVSKFDYYSICFMSLLASTMYQISRFSLVPMSKCRVLDSSTQEWIPGPTYFGGLCPLTVARQSFDQRYGSRRTRLAFPTREPSETGSSDDTERRPNGSKEHPPAWCRQLLFFFVAAGINLGRCEGVVGLRSDMEERETLAGVRGILDGKSVGGVPCILEVTAVQPNVYQCVELQRSGKMDIGKVLDWTGSCGLKDPPVCIVPIHGKFNSKLRSGLRQIKLPFKLSIRHSKTNHGPTSMNNVVISRSHPAAVHSKATSLRGSESSELSTTTDRTVVWLSHAPLFSIESQPEGKYMHQKMSKANASSMKAYSHGSTLEPVNQFSSLKLMQAIKLSCANACGSIDFFKSTPKQHHRPNGKGFRKVEDIYDFMAEVSCEYNATCKTFIDERRAAVHLAWNERVKTCGQQDLQTIPKFHLSLDKHCGRRWRLRVNAASKHSHRRVNARHTRQSLYCTRDSSEAELRGIEVHAIFSHRENMIETGSSTTEGPIVRTLQVDPIDLLEMITMKFKPDNSNWGLEAVAPAPGDAIQDLVFNSNEPPLGFRTGPPAGTKRQPGPGPVNTVPDQPAGLKPVRVTRGTSNPSGQPAVSNRKTKREV</sequence>
<accession>A0AAD7DZZ1</accession>
<feature type="region of interest" description="Disordered" evidence="1">
    <location>
        <begin position="539"/>
        <end position="599"/>
    </location>
</feature>